<organism evidence="7 8">
    <name type="scientific">Coemansia asiatica</name>
    <dbReference type="NCBI Taxonomy" id="1052880"/>
    <lineage>
        <taxon>Eukaryota</taxon>
        <taxon>Fungi</taxon>
        <taxon>Fungi incertae sedis</taxon>
        <taxon>Zoopagomycota</taxon>
        <taxon>Kickxellomycotina</taxon>
        <taxon>Kickxellomycetes</taxon>
        <taxon>Kickxellales</taxon>
        <taxon>Kickxellaceae</taxon>
        <taxon>Coemansia</taxon>
    </lineage>
</organism>
<reference evidence="7" key="1">
    <citation type="submission" date="2022-07" db="EMBL/GenBank/DDBJ databases">
        <title>Phylogenomic reconstructions and comparative analyses of Kickxellomycotina fungi.</title>
        <authorList>
            <person name="Reynolds N.K."/>
            <person name="Stajich J.E."/>
            <person name="Barry K."/>
            <person name="Grigoriev I.V."/>
            <person name="Crous P."/>
            <person name="Smith M.E."/>
        </authorList>
    </citation>
    <scope>NUCLEOTIDE SEQUENCE</scope>
    <source>
        <strain evidence="7">NBRC 105413</strain>
    </source>
</reference>
<dbReference type="GO" id="GO:0003712">
    <property type="term" value="F:transcription coregulator activity"/>
    <property type="evidence" value="ECO:0007669"/>
    <property type="project" value="InterPro"/>
</dbReference>
<evidence type="ECO:0000256" key="2">
    <source>
        <dbReference type="ARBA" id="ARBA00005942"/>
    </source>
</evidence>
<dbReference type="InterPro" id="IPR009332">
    <property type="entry name" value="Med22"/>
</dbReference>
<dbReference type="GO" id="GO:0016592">
    <property type="term" value="C:mediator complex"/>
    <property type="evidence" value="ECO:0007669"/>
    <property type="project" value="InterPro"/>
</dbReference>
<comment type="subcellular location">
    <subcellularLocation>
        <location evidence="1">Nucleus</location>
    </subcellularLocation>
</comment>
<evidence type="ECO:0000256" key="3">
    <source>
        <dbReference type="ARBA" id="ARBA00023015"/>
    </source>
</evidence>
<dbReference type="Pfam" id="PF06179">
    <property type="entry name" value="Med22"/>
    <property type="match status" value="1"/>
</dbReference>
<feature type="region of interest" description="Disordered" evidence="6">
    <location>
        <begin position="1"/>
        <end position="27"/>
    </location>
</feature>
<dbReference type="PANTHER" id="PTHR12434:SF6">
    <property type="entry name" value="MEDIATOR OF RNA POLYMERASE II TRANSCRIPTION SUBUNIT 22"/>
    <property type="match status" value="1"/>
</dbReference>
<evidence type="ECO:0000256" key="4">
    <source>
        <dbReference type="ARBA" id="ARBA00023163"/>
    </source>
</evidence>
<protein>
    <submittedName>
        <fullName evidence="7">Uncharacterized protein</fullName>
    </submittedName>
</protein>
<feature type="region of interest" description="Disordered" evidence="6">
    <location>
        <begin position="60"/>
        <end position="118"/>
    </location>
</feature>
<proteinExistence type="inferred from homology"/>
<sequence>MFQRARSDRATEQHRPKHVARNNEAAVEEQLNARVEAEIEQLLTSFGEIIQSSRIYNSRPIDLSGKSESRSKRPAHHPGQLQQRRSRQSDDESDFDNGITNDDNGDVKNTRAGAEAPKDKYSVAQEAYGAQTRAATMVRSVEKLLAMVADVRRARLVNDSTTMTAVADARRKALEQRTVLTKDAIEQLNAAVDAAVRDLETVYHNSKYVK</sequence>
<feature type="compositionally biased region" description="Basic and acidic residues" evidence="6">
    <location>
        <begin position="1"/>
        <end position="14"/>
    </location>
</feature>
<evidence type="ECO:0000313" key="7">
    <source>
        <dbReference type="EMBL" id="KAJ1648649.1"/>
    </source>
</evidence>
<evidence type="ECO:0000256" key="6">
    <source>
        <dbReference type="SAM" id="MobiDB-lite"/>
    </source>
</evidence>
<evidence type="ECO:0000256" key="5">
    <source>
        <dbReference type="ARBA" id="ARBA00023242"/>
    </source>
</evidence>
<keyword evidence="4" id="KW-0804">Transcription</keyword>
<evidence type="ECO:0000256" key="1">
    <source>
        <dbReference type="ARBA" id="ARBA00004123"/>
    </source>
</evidence>
<keyword evidence="3" id="KW-0805">Transcription regulation</keyword>
<evidence type="ECO:0000313" key="8">
    <source>
        <dbReference type="Proteomes" id="UP001145021"/>
    </source>
</evidence>
<gene>
    <name evidence="7" type="ORF">LPJ64_000103</name>
</gene>
<keyword evidence="5" id="KW-0539">Nucleus</keyword>
<dbReference type="Proteomes" id="UP001145021">
    <property type="component" value="Unassembled WGS sequence"/>
</dbReference>
<dbReference type="EMBL" id="JANBOH010000002">
    <property type="protein sequence ID" value="KAJ1648649.1"/>
    <property type="molecule type" value="Genomic_DNA"/>
</dbReference>
<comment type="caution">
    <text evidence="7">The sequence shown here is derived from an EMBL/GenBank/DDBJ whole genome shotgun (WGS) entry which is preliminary data.</text>
</comment>
<keyword evidence="8" id="KW-1185">Reference proteome</keyword>
<comment type="similarity">
    <text evidence="2">Belongs to the Mediator complex subunit 22 family.</text>
</comment>
<dbReference type="GO" id="GO:0006357">
    <property type="term" value="P:regulation of transcription by RNA polymerase II"/>
    <property type="evidence" value="ECO:0007669"/>
    <property type="project" value="InterPro"/>
</dbReference>
<accession>A0A9W7XR05</accession>
<dbReference type="AlphaFoldDB" id="A0A9W7XR05"/>
<dbReference type="PANTHER" id="PTHR12434">
    <property type="entry name" value="MEDIATOR OF RNA POLYMERASE II TRANSCRIPTION SUBUNIT 22"/>
    <property type="match status" value="1"/>
</dbReference>
<name>A0A9W7XR05_9FUNG</name>